<keyword evidence="5" id="KW-1185">Reference proteome</keyword>
<reference evidence="3 5" key="2">
    <citation type="journal article" date="2016" name="Front. Microbiol.">
        <title>Industrial Acetogenic Biocatalysts: A Comparative Metabolic and Genomic Analysis.</title>
        <authorList>
            <person name="Bengelsdorf F."/>
            <person name="Poehlein A."/>
            <person name="Sonja S."/>
            <person name="Erz C."/>
            <person name="Hummel T."/>
            <person name="Hoffmeister S."/>
            <person name="Daniel R."/>
            <person name="Durre P."/>
        </authorList>
    </citation>
    <scope>NUCLEOTIDE SEQUENCE [LARGE SCALE GENOMIC DNA]</scope>
    <source>
        <strain evidence="3 5">PTA-10522</strain>
    </source>
</reference>
<dbReference type="EMBL" id="LITQ01000030">
    <property type="protein sequence ID" value="OAA90712.1"/>
    <property type="molecule type" value="Genomic_DNA"/>
</dbReference>
<feature type="domain" description="Rho termination factor-like N-terminal" evidence="1">
    <location>
        <begin position="36"/>
        <end position="77"/>
    </location>
</feature>
<dbReference type="Proteomes" id="UP000093694">
    <property type="component" value="Unassembled WGS sequence"/>
</dbReference>
<evidence type="ECO:0000313" key="3">
    <source>
        <dbReference type="EMBL" id="OBR97452.1"/>
    </source>
</evidence>
<evidence type="ECO:0000313" key="4">
    <source>
        <dbReference type="Proteomes" id="UP000077384"/>
    </source>
</evidence>
<protein>
    <recommendedName>
        <fullName evidence="1">Rho termination factor-like N-terminal domain-containing protein</fullName>
    </recommendedName>
</protein>
<sequence>MFKLKKLNVIRIVETKEEKAVLESQGFEEMGEVKPDYDNMAYNDLKQIAKDKNVEGYFSMKKEDLIAVLKGLESEGK</sequence>
<gene>
    <name evidence="3" type="ORF">CLCOS_03080</name>
    <name evidence="2" type="ORF">WX73_02077</name>
</gene>
<comment type="caution">
    <text evidence="2">The sequence shown here is derived from an EMBL/GenBank/DDBJ whole genome shotgun (WGS) entry which is preliminary data.</text>
</comment>
<proteinExistence type="predicted"/>
<dbReference type="InterPro" id="IPR036269">
    <property type="entry name" value="Rho_N_sf"/>
</dbReference>
<organism evidence="2 4">
    <name type="scientific">Clostridium coskatii</name>
    <dbReference type="NCBI Taxonomy" id="1705578"/>
    <lineage>
        <taxon>Bacteria</taxon>
        <taxon>Bacillati</taxon>
        <taxon>Bacillota</taxon>
        <taxon>Clostridia</taxon>
        <taxon>Eubacteriales</taxon>
        <taxon>Clostridiaceae</taxon>
        <taxon>Clostridium</taxon>
    </lineage>
</organism>
<evidence type="ECO:0000313" key="2">
    <source>
        <dbReference type="EMBL" id="OAA90712.1"/>
    </source>
</evidence>
<dbReference type="Gene3D" id="1.10.720.10">
    <property type="match status" value="1"/>
</dbReference>
<reference evidence="2 4" key="1">
    <citation type="journal article" date="2015" name="Biotechnol. Bioeng.">
        <title>Genome sequence and phenotypic characterization of Caulobacter segnis.</title>
        <authorList>
            <person name="Patel S."/>
            <person name="Fletcher B."/>
            <person name="Scott D.C."/>
            <person name="Ely B."/>
        </authorList>
    </citation>
    <scope>NUCLEOTIDE SEQUENCE [LARGE SCALE GENOMIC DNA]</scope>
    <source>
        <strain evidence="2 4">PS02</strain>
    </source>
</reference>
<dbReference type="PATRIC" id="fig|1705578.3.peg.2335"/>
<accession>A0A162L3Q7</accession>
<dbReference type="AlphaFoldDB" id="A0A162L3Q7"/>
<dbReference type="InterPro" id="IPR011112">
    <property type="entry name" value="Rho-like_N"/>
</dbReference>
<dbReference type="SUPFAM" id="SSF68912">
    <property type="entry name" value="Rho N-terminal domain-like"/>
    <property type="match status" value="1"/>
</dbReference>
<evidence type="ECO:0000313" key="5">
    <source>
        <dbReference type="Proteomes" id="UP000093694"/>
    </source>
</evidence>
<evidence type="ECO:0000259" key="1">
    <source>
        <dbReference type="SMART" id="SM00959"/>
    </source>
</evidence>
<dbReference type="SMART" id="SM00959">
    <property type="entry name" value="Rho_N"/>
    <property type="match status" value="1"/>
</dbReference>
<dbReference type="Pfam" id="PF07498">
    <property type="entry name" value="Rho_N"/>
    <property type="match status" value="1"/>
</dbReference>
<dbReference type="RefSeq" id="WP_063602046.1">
    <property type="nucleotide sequence ID" value="NZ_LITQ01000030.1"/>
</dbReference>
<dbReference type="EMBL" id="LROR01000023">
    <property type="protein sequence ID" value="OBR97452.1"/>
    <property type="molecule type" value="Genomic_DNA"/>
</dbReference>
<name>A0A162L3Q7_9CLOT</name>
<dbReference type="GO" id="GO:0006353">
    <property type="term" value="P:DNA-templated transcription termination"/>
    <property type="evidence" value="ECO:0007669"/>
    <property type="project" value="InterPro"/>
</dbReference>
<dbReference type="Proteomes" id="UP000077384">
    <property type="component" value="Unassembled WGS sequence"/>
</dbReference>